<keyword evidence="2" id="KW-0758">Storage protein</keyword>
<dbReference type="InterPro" id="IPR001846">
    <property type="entry name" value="VWF_type-D"/>
</dbReference>
<dbReference type="KEGG" id="hazt:108680968"/>
<dbReference type="PANTHER" id="PTHR23345:SF15">
    <property type="entry name" value="VITELLOGENIN 1-RELATED"/>
    <property type="match status" value="1"/>
</dbReference>
<feature type="chain" id="PRO_5034251029" evidence="6">
    <location>
        <begin position="19"/>
        <end position="1640"/>
    </location>
</feature>
<dbReference type="InterPro" id="IPR015819">
    <property type="entry name" value="Lipid_transp_b-sht_shell"/>
</dbReference>
<reference evidence="10" key="1">
    <citation type="submission" date="2025-08" db="UniProtKB">
        <authorList>
            <consortium name="RefSeq"/>
        </authorList>
    </citation>
    <scope>IDENTIFICATION</scope>
    <source>
        <tissue evidence="10">Whole organism</tissue>
    </source>
</reference>
<dbReference type="InterPro" id="IPR050733">
    <property type="entry name" value="Vitellogenin/Apolipophorin"/>
</dbReference>
<evidence type="ECO:0000256" key="4">
    <source>
        <dbReference type="ARBA" id="ARBA00023180"/>
    </source>
</evidence>
<dbReference type="Pfam" id="PF01347">
    <property type="entry name" value="Vitellogenin_N"/>
    <property type="match status" value="1"/>
</dbReference>
<evidence type="ECO:0000256" key="1">
    <source>
        <dbReference type="ARBA" id="ARBA00022729"/>
    </source>
</evidence>
<evidence type="ECO:0000259" key="8">
    <source>
        <dbReference type="PROSITE" id="PS51233"/>
    </source>
</evidence>
<dbReference type="Pfam" id="PF00094">
    <property type="entry name" value="VWD"/>
    <property type="match status" value="1"/>
</dbReference>
<dbReference type="Gene3D" id="1.25.10.20">
    <property type="entry name" value="Vitellinogen, superhelical"/>
    <property type="match status" value="1"/>
</dbReference>
<dbReference type="InterPro" id="IPR015816">
    <property type="entry name" value="Vitellinogen_b-sht_N"/>
</dbReference>
<organism evidence="9 10">
    <name type="scientific">Hyalella azteca</name>
    <name type="common">Amphipod</name>
    <dbReference type="NCBI Taxonomy" id="294128"/>
    <lineage>
        <taxon>Eukaryota</taxon>
        <taxon>Metazoa</taxon>
        <taxon>Ecdysozoa</taxon>
        <taxon>Arthropoda</taxon>
        <taxon>Crustacea</taxon>
        <taxon>Multicrustacea</taxon>
        <taxon>Malacostraca</taxon>
        <taxon>Eumalacostraca</taxon>
        <taxon>Peracarida</taxon>
        <taxon>Amphipoda</taxon>
        <taxon>Senticaudata</taxon>
        <taxon>Talitrida</taxon>
        <taxon>Talitroidea</taxon>
        <taxon>Hyalellidae</taxon>
        <taxon>Hyalella</taxon>
    </lineage>
</organism>
<dbReference type="Proteomes" id="UP000694843">
    <property type="component" value="Unplaced"/>
</dbReference>
<dbReference type="OrthoDB" id="160294at2759"/>
<proteinExistence type="predicted"/>
<evidence type="ECO:0000256" key="2">
    <source>
        <dbReference type="ARBA" id="ARBA00022761"/>
    </source>
</evidence>
<feature type="domain" description="Vitellogenin" evidence="7">
    <location>
        <begin position="18"/>
        <end position="782"/>
    </location>
</feature>
<keyword evidence="3" id="KW-1015">Disulfide bond</keyword>
<keyword evidence="9" id="KW-1185">Reference proteome</keyword>
<dbReference type="OMA" id="YEMANNE"/>
<accession>A0A8B7PJ69</accession>
<dbReference type="RefSeq" id="XP_018025391.1">
    <property type="nucleotide sequence ID" value="XM_018169902.2"/>
</dbReference>
<protein>
    <submittedName>
        <fullName evidence="10">Uncharacterized protein LOC108680968</fullName>
    </submittedName>
</protein>
<dbReference type="GeneID" id="108680968"/>
<dbReference type="InterPro" id="IPR001747">
    <property type="entry name" value="Vitellogenin_N"/>
</dbReference>
<evidence type="ECO:0000259" key="7">
    <source>
        <dbReference type="PROSITE" id="PS51211"/>
    </source>
</evidence>
<keyword evidence="4" id="KW-0325">Glycoprotein</keyword>
<gene>
    <name evidence="10" type="primary">LOC108680968</name>
</gene>
<sequence length="1640" mass="182833">MLRLLLLVALCGVGLVGAAPQQVEVFDYRAIVKTGVQNPRQVFAGTRMYLSVEVSRKSDQSAKVTIVKKNVELFNREELLGERQPLEPSYRRHSVAAPSGGDDVTSIEGSFTALLNQESGTVMKLDSPRELWVTNLWKGIMNMLRVPPYLGDRSFVDLERNVLHAASEMSTSTASQNLAYFKTEDTFAGRCNVSYSMNPDFAAGEFPGSPSNVLPADPTKYYRLHRAIDFDSCSDAVSMHKTSFGNFSKAHRSQFEEVQTRSAVSDYLLFDRGDGFFDIKGVMQVGNQFVRPFGMDSGRILLLTNQTLTLQKVTPGGGSAHIMTPEDRSTHRRVHARSEDGERTEIKTWKCELRSPAAPRDDSKVDWIDYVSKGPLATFYPEWAILGRSVKNEDENKKATQDILNELATSEFEDNKIFDKKYNGTTDGRLAEQLNRVARTVRTLTYDSIRKLLKDNPKDAKDRASRAKRQCLLDALVASGSAPALKAVLDEAKDGHIDNIRMGGLMTGMVNNIYDSEPVKDIMEYVKTLEPSKSPYLASQAHLNFAMLAQRVCTRSDVKRYAVPNSYIGNKACDKTIIEDGFVKHLEDRIKSATSVWEQMMYTQTLGTLSLESTIPFLKDVCLGKIKNNIHLRMAAIHSLAHNFMQKPLKNRVETVLLALAESHADDFRIREAAFISLMTLEPNATMIERFAQNSWRDPSSHMQSLITSTLIALAESDSPSMQRQSNIARKFLPKVKPVQPSVRNSVHFLVKTRVPDYKVDVEQTISWLTKYRSPIAAPQQLFAAYDGDFGGIVVPLMETFSMLDSNQIRGLAASANGSKVGPIHQELDQLANSLELEKSSSDKDIYVYMSGFNYQGFMAYNSKKDAPMIQNFLKEKATKEKKPFMPEQMVKYFNPVDITSIMPTPVGLHVITQVQAPNHYMWDCDYTLDFVKDELGNSIANLTIDGINKMTTKTQTFMSVLIPWEEKAISAGFDTEATIAVPGKLSVTYNDTYPFTILRHEVSPNFRGEQPVLYWRSKPMSMVRSMDPTVDRTIETNILTPVGNKTNSYQTKIDVPKNVLGLKAKLRYDGDVDFPFQQANVLDYLRYPERLVTLLATPTARDSTLYFALDIDQSETKNISIAVVTDFGFLDNDPGMTAEEQTAKTGQHIARNLSVLNSPEVQTSQVQRRELGDFLVSLSVNYTTPGVRTRQYQVALTGTNQTKPNPTELQQLVVLNLMAVGIPGTNGERKVCLVTTLKEKRPPCKRDQSPVYTTAVTDIYAGAQCSDSEKIGTLKSDLFLSADEKDITPPHRLSSTAPCADHITDPASQTPWNQDAIYDRLNFELKYNKEMPSFYRNLTNWVQDVSEGYVFPHLVKNHDAGNNKPPKDSGIVNVTRNVASGVIDAWVHTYYGISEVQNFAVWPVFDWMTPLLGARIPYKHHFDSKSPRGVLAPFSSAAQCTVTAEQVSTFDGVQYSKEPCTCWTVAAQVYHEDDAFTVLARRASHSADAPAQVKILAPGIAKLEMEGQTVKINDQTVSVPTAIKTPSGQVVGSVNAVDNGIQVSVPGKFKVSLQEESTVQISLPERYRSKMQGLCGDYNADSSEDLKSPAKVVFPTNKGQLFAASWIPQKGQCSDNDMQPLIKKVNEIESSGHRSSSRH</sequence>
<comment type="caution">
    <text evidence="5">Lacks conserved residue(s) required for the propagation of feature annotation.</text>
</comment>
<dbReference type="Gene3D" id="2.30.230.10">
    <property type="entry name" value="Lipovitellin, beta-sheet shell regions, chain A"/>
    <property type="match status" value="1"/>
</dbReference>
<dbReference type="SUPFAM" id="SSF48431">
    <property type="entry name" value="Lipovitellin-phosvitin complex, superhelical domain"/>
    <property type="match status" value="1"/>
</dbReference>
<evidence type="ECO:0000256" key="6">
    <source>
        <dbReference type="SAM" id="SignalP"/>
    </source>
</evidence>
<dbReference type="InterPro" id="IPR011030">
    <property type="entry name" value="Lipovitellin_superhlx_dom"/>
</dbReference>
<evidence type="ECO:0000313" key="10">
    <source>
        <dbReference type="RefSeq" id="XP_018025391.1"/>
    </source>
</evidence>
<dbReference type="SUPFAM" id="SSF56968">
    <property type="entry name" value="Lipovitellin-phosvitin complex, beta-sheet shell regions"/>
    <property type="match status" value="1"/>
</dbReference>
<evidence type="ECO:0000256" key="5">
    <source>
        <dbReference type="PROSITE-ProRule" id="PRU00557"/>
    </source>
</evidence>
<evidence type="ECO:0000313" key="9">
    <source>
        <dbReference type="Proteomes" id="UP000694843"/>
    </source>
</evidence>
<dbReference type="GO" id="GO:0005319">
    <property type="term" value="F:lipid transporter activity"/>
    <property type="evidence" value="ECO:0007669"/>
    <property type="project" value="InterPro"/>
</dbReference>
<feature type="signal peptide" evidence="6">
    <location>
        <begin position="1"/>
        <end position="18"/>
    </location>
</feature>
<name>A0A8B7PJ69_HYAAZ</name>
<keyword evidence="1 6" id="KW-0732">Signal</keyword>
<dbReference type="SMART" id="SM00216">
    <property type="entry name" value="VWD"/>
    <property type="match status" value="1"/>
</dbReference>
<dbReference type="PANTHER" id="PTHR23345">
    <property type="entry name" value="VITELLOGENIN-RELATED"/>
    <property type="match status" value="1"/>
</dbReference>
<evidence type="ECO:0000256" key="3">
    <source>
        <dbReference type="ARBA" id="ARBA00023157"/>
    </source>
</evidence>
<dbReference type="PROSITE" id="PS51211">
    <property type="entry name" value="VITELLOGENIN"/>
    <property type="match status" value="1"/>
</dbReference>
<feature type="domain" description="VWFD" evidence="8">
    <location>
        <begin position="1439"/>
        <end position="1615"/>
    </location>
</feature>
<dbReference type="PROSITE" id="PS51233">
    <property type="entry name" value="VWFD"/>
    <property type="match status" value="1"/>
</dbReference>
<dbReference type="SMART" id="SM00638">
    <property type="entry name" value="LPD_N"/>
    <property type="match status" value="1"/>
</dbReference>